<dbReference type="Proteomes" id="UP000001191">
    <property type="component" value="Plasmid pNPUN02"/>
</dbReference>
<evidence type="ECO:0008006" key="4">
    <source>
        <dbReference type="Google" id="ProtNLM"/>
    </source>
</evidence>
<geneLocation type="plasmid" evidence="2 3">
    <name>pNPUN02</name>
</geneLocation>
<organism evidence="2 3">
    <name type="scientific">Nostoc punctiforme (strain ATCC 29133 / PCC 73102)</name>
    <dbReference type="NCBI Taxonomy" id="63737"/>
    <lineage>
        <taxon>Bacteria</taxon>
        <taxon>Bacillati</taxon>
        <taxon>Cyanobacteriota</taxon>
        <taxon>Cyanophyceae</taxon>
        <taxon>Nostocales</taxon>
        <taxon>Nostocaceae</taxon>
        <taxon>Nostoc</taxon>
    </lineage>
</organism>
<dbReference type="HOGENOM" id="CLU_065985_0_0_3"/>
<dbReference type="PhylomeDB" id="B2JBD7"/>
<keyword evidence="3" id="KW-1185">Reference proteome</keyword>
<accession>B2JBD7</accession>
<reference evidence="3" key="1">
    <citation type="submission" date="2008-04" db="EMBL/GenBank/DDBJ databases">
        <title>Complete sequence of plasmid 2 of Nostoc punctiforme ATCC 29133.</title>
        <authorList>
            <consortium name="US DOE Joint Genome Institute"/>
            <person name="Copeland A."/>
            <person name="Lucas S."/>
            <person name="Lapidus A."/>
            <person name="Glavina del Rio T."/>
            <person name="Dalin E."/>
            <person name="Tice H."/>
            <person name="Pitluck S."/>
            <person name="Chain P."/>
            <person name="Malfatti S."/>
            <person name="Shin M."/>
            <person name="Vergez L."/>
            <person name="Schmutz J."/>
            <person name="Larimer F."/>
            <person name="Land M."/>
            <person name="Hauser L."/>
            <person name="Kyrpides N."/>
            <person name="Kim E."/>
            <person name="Meeks J.C."/>
            <person name="Elhai J."/>
            <person name="Campbell E.L."/>
            <person name="Thiel T."/>
            <person name="Longmire J."/>
            <person name="Potts M."/>
            <person name="Atlas R."/>
        </authorList>
    </citation>
    <scope>NUCLEOTIDE SEQUENCE [LARGE SCALE GENOMIC DNA]</scope>
    <source>
        <strain evidence="3">ATCC 29133 / PCC 73102</strain>
        <plasmid evidence="3">Plasmid pNPUN02</plasmid>
    </source>
</reference>
<gene>
    <name evidence="2" type="ordered locus">Npun_BR102</name>
</gene>
<dbReference type="EMBL" id="CP001039">
    <property type="protein sequence ID" value="ACC85241.1"/>
    <property type="molecule type" value="Genomic_DNA"/>
</dbReference>
<protein>
    <recommendedName>
        <fullName evidence="4">Site-specific DNA-cytosine methylase</fullName>
    </recommendedName>
</protein>
<evidence type="ECO:0000313" key="3">
    <source>
        <dbReference type="Proteomes" id="UP000001191"/>
    </source>
</evidence>
<evidence type="ECO:0000313" key="2">
    <source>
        <dbReference type="EMBL" id="ACC85241.1"/>
    </source>
</evidence>
<dbReference type="KEGG" id="npu:Npun_BR102"/>
<feature type="region of interest" description="Disordered" evidence="1">
    <location>
        <begin position="1"/>
        <end position="40"/>
    </location>
</feature>
<feature type="compositionally biased region" description="Acidic residues" evidence="1">
    <location>
        <begin position="21"/>
        <end position="30"/>
    </location>
</feature>
<proteinExistence type="predicted"/>
<dbReference type="EnsemblBacteria" id="ACC85241">
    <property type="protein sequence ID" value="ACC85241"/>
    <property type="gene ID" value="Npun_BR102"/>
</dbReference>
<dbReference type="OrthoDB" id="505288at2"/>
<feature type="compositionally biased region" description="Basic residues" evidence="1">
    <location>
        <begin position="1"/>
        <end position="11"/>
    </location>
</feature>
<keyword evidence="2" id="KW-0614">Plasmid</keyword>
<evidence type="ECO:0000256" key="1">
    <source>
        <dbReference type="SAM" id="MobiDB-lite"/>
    </source>
</evidence>
<name>B2JBD7_NOSP7</name>
<dbReference type="AlphaFoldDB" id="B2JBD7"/>
<dbReference type="RefSeq" id="WP_012413250.1">
    <property type="nucleotide sequence ID" value="NC_010632.1"/>
</dbReference>
<sequence>MDKSTRKRKKATISASSDSTSPDDQDLEDISQEKNPASATITVTAVEVPELTEAEERDRLSLERKVERAFFEAGKALMELRDRRLYRSTHKTFEEYCRFRFAYTYRHVNYLIAGSVIVDNIKMGTNSSQNEKSHEMGTNSSQILPTSEVQVRPLAKLEPQQQPEAWQQAVEQAEGKVPSGRIVKDVVQQIMERTKVPNTYQIGEVCQILAKDNPELRGKGGCWGIVNHVGEFSCTIKIWDGEYTVGLQYLKSYNYLPAECEQMRVICDRINQVYSSGLEESVQKFLESLGKLNRAYLTGLEEKLLNVLESEYDEIQF</sequence>